<accession>A0A699ZZU2</accession>
<dbReference type="AlphaFoldDB" id="A0A699ZZU2"/>
<reference evidence="1 2" key="1">
    <citation type="submission" date="2020-02" db="EMBL/GenBank/DDBJ databases">
        <title>Draft genome sequence of Haematococcus lacustris strain NIES-144.</title>
        <authorList>
            <person name="Morimoto D."/>
            <person name="Nakagawa S."/>
            <person name="Yoshida T."/>
            <person name="Sawayama S."/>
        </authorList>
    </citation>
    <scope>NUCLEOTIDE SEQUENCE [LARGE SCALE GENOMIC DNA]</scope>
    <source>
        <strain evidence="1 2">NIES-144</strain>
    </source>
</reference>
<dbReference type="Proteomes" id="UP000485058">
    <property type="component" value="Unassembled WGS sequence"/>
</dbReference>
<organism evidence="1 2">
    <name type="scientific">Haematococcus lacustris</name>
    <name type="common">Green alga</name>
    <name type="synonym">Haematococcus pluvialis</name>
    <dbReference type="NCBI Taxonomy" id="44745"/>
    <lineage>
        <taxon>Eukaryota</taxon>
        <taxon>Viridiplantae</taxon>
        <taxon>Chlorophyta</taxon>
        <taxon>core chlorophytes</taxon>
        <taxon>Chlorophyceae</taxon>
        <taxon>CS clade</taxon>
        <taxon>Chlamydomonadales</taxon>
        <taxon>Haematococcaceae</taxon>
        <taxon>Haematococcus</taxon>
    </lineage>
</organism>
<gene>
    <name evidence="1" type="ORF">HaLaN_25214</name>
</gene>
<comment type="caution">
    <text evidence="1">The sequence shown here is derived from an EMBL/GenBank/DDBJ whole genome shotgun (WGS) entry which is preliminary data.</text>
</comment>
<evidence type="ECO:0000313" key="1">
    <source>
        <dbReference type="EMBL" id="GFH26970.1"/>
    </source>
</evidence>
<protein>
    <submittedName>
        <fullName evidence="1">Uncharacterized protein</fullName>
    </submittedName>
</protein>
<name>A0A699ZZU2_HAELA</name>
<evidence type="ECO:0000313" key="2">
    <source>
        <dbReference type="Proteomes" id="UP000485058"/>
    </source>
</evidence>
<keyword evidence="2" id="KW-1185">Reference proteome</keyword>
<dbReference type="InterPro" id="IPR042201">
    <property type="entry name" value="FH2_Formin_sf"/>
</dbReference>
<dbReference type="Gene3D" id="1.20.58.2220">
    <property type="entry name" value="Formin, FH2 domain"/>
    <property type="match status" value="1"/>
</dbReference>
<proteinExistence type="predicted"/>
<feature type="non-terminal residue" evidence="1">
    <location>
        <position position="1"/>
    </location>
</feature>
<dbReference type="EMBL" id="BLLF01003304">
    <property type="protein sequence ID" value="GFH26970.1"/>
    <property type="molecule type" value="Genomic_DNA"/>
</dbReference>
<dbReference type="SUPFAM" id="SSF101447">
    <property type="entry name" value="Formin homology 2 domain (FH2 domain)"/>
    <property type="match status" value="1"/>
</dbReference>
<sequence length="79" mass="9165">MSPKQVKEELLRLLCEGTCAMSEDQEERKELLRYTGAVSELYEGEQLMMELALIPNLDQKATVFKLMRDFEPKILVSQQ</sequence>